<dbReference type="Gene3D" id="1.10.10.60">
    <property type="entry name" value="Homeodomain-like"/>
    <property type="match status" value="1"/>
</dbReference>
<feature type="region of interest" description="Disordered" evidence="6">
    <location>
        <begin position="316"/>
        <end position="355"/>
    </location>
</feature>
<comment type="subcellular location">
    <subcellularLocation>
        <location evidence="5">Nucleus</location>
    </subcellularLocation>
</comment>
<evidence type="ECO:0000256" key="4">
    <source>
        <dbReference type="PROSITE-ProRule" id="PRU00042"/>
    </source>
</evidence>
<evidence type="ECO:0000313" key="9">
    <source>
        <dbReference type="EMBL" id="KAL1600427.1"/>
    </source>
</evidence>
<comment type="caution">
    <text evidence="9">The sequence shown here is derived from an EMBL/GenBank/DDBJ whole genome shotgun (WGS) entry which is preliminary data.</text>
</comment>
<evidence type="ECO:0000256" key="1">
    <source>
        <dbReference type="ARBA" id="ARBA00023125"/>
    </source>
</evidence>
<feature type="compositionally biased region" description="Low complexity" evidence="6">
    <location>
        <begin position="316"/>
        <end position="335"/>
    </location>
</feature>
<feature type="region of interest" description="Disordered" evidence="6">
    <location>
        <begin position="21"/>
        <end position="43"/>
    </location>
</feature>
<feature type="region of interest" description="Disordered" evidence="6">
    <location>
        <begin position="573"/>
        <end position="603"/>
    </location>
</feature>
<dbReference type="PROSITE" id="PS50071">
    <property type="entry name" value="HOMEOBOX_2"/>
    <property type="match status" value="1"/>
</dbReference>
<organism evidence="9 10">
    <name type="scientific">Paraconiothyrium brasiliense</name>
    <dbReference type="NCBI Taxonomy" id="300254"/>
    <lineage>
        <taxon>Eukaryota</taxon>
        <taxon>Fungi</taxon>
        <taxon>Dikarya</taxon>
        <taxon>Ascomycota</taxon>
        <taxon>Pezizomycotina</taxon>
        <taxon>Dothideomycetes</taxon>
        <taxon>Pleosporomycetidae</taxon>
        <taxon>Pleosporales</taxon>
        <taxon>Massarineae</taxon>
        <taxon>Didymosphaeriaceae</taxon>
        <taxon>Paraconiothyrium</taxon>
    </lineage>
</organism>
<keyword evidence="10" id="KW-1185">Reference proteome</keyword>
<keyword evidence="4" id="KW-0863">Zinc-finger</keyword>
<dbReference type="InterPro" id="IPR001356">
    <property type="entry name" value="HD"/>
</dbReference>
<dbReference type="CDD" id="cd00086">
    <property type="entry name" value="homeodomain"/>
    <property type="match status" value="1"/>
</dbReference>
<evidence type="ECO:0000256" key="5">
    <source>
        <dbReference type="PROSITE-ProRule" id="PRU00108"/>
    </source>
</evidence>
<proteinExistence type="predicted"/>
<feature type="compositionally biased region" description="Polar residues" evidence="6">
    <location>
        <begin position="573"/>
        <end position="595"/>
    </location>
</feature>
<evidence type="ECO:0000259" key="8">
    <source>
        <dbReference type="PROSITE" id="PS50157"/>
    </source>
</evidence>
<dbReference type="SMART" id="SM00389">
    <property type="entry name" value="HOX"/>
    <property type="match status" value="1"/>
</dbReference>
<keyword evidence="2 5" id="KW-0371">Homeobox</keyword>
<name>A0ABR3R7U6_9PLEO</name>
<feature type="domain" description="Homeobox" evidence="7">
    <location>
        <begin position="146"/>
        <end position="209"/>
    </location>
</feature>
<feature type="region of interest" description="Disordered" evidence="6">
    <location>
        <begin position="119"/>
        <end position="152"/>
    </location>
</feature>
<dbReference type="PROSITE" id="PS00028">
    <property type="entry name" value="ZINC_FINGER_C2H2_1"/>
    <property type="match status" value="1"/>
</dbReference>
<keyword evidence="1 5" id="KW-0238">DNA-binding</keyword>
<dbReference type="Proteomes" id="UP001521785">
    <property type="component" value="Unassembled WGS sequence"/>
</dbReference>
<dbReference type="PROSITE" id="PS50157">
    <property type="entry name" value="ZINC_FINGER_C2H2_2"/>
    <property type="match status" value="1"/>
</dbReference>
<feature type="region of interest" description="Disordered" evidence="6">
    <location>
        <begin position="265"/>
        <end position="291"/>
    </location>
</feature>
<feature type="domain" description="C2H2-type" evidence="8">
    <location>
        <begin position="362"/>
        <end position="390"/>
    </location>
</feature>
<protein>
    <submittedName>
        <fullName evidence="9">Uncharacterized protein</fullName>
    </submittedName>
</protein>
<feature type="compositionally biased region" description="Low complexity" evidence="6">
    <location>
        <begin position="28"/>
        <end position="37"/>
    </location>
</feature>
<reference evidence="9 10" key="1">
    <citation type="submission" date="2024-02" db="EMBL/GenBank/DDBJ databases">
        <title>De novo assembly and annotation of 12 fungi associated with fruit tree decline syndrome in Ontario, Canada.</title>
        <authorList>
            <person name="Sulman M."/>
            <person name="Ellouze W."/>
            <person name="Ilyukhin E."/>
        </authorList>
    </citation>
    <scope>NUCLEOTIDE SEQUENCE [LARGE SCALE GENOMIC DNA]</scope>
    <source>
        <strain evidence="9 10">M42-189</strain>
    </source>
</reference>
<keyword evidence="4" id="KW-0479">Metal-binding</keyword>
<sequence length="907" mass="99784">MATPNVQSDMAQFFDFGEASSMNQEVGSPLPSRPASRASKHRVGCPAYGQEGDDGCLCASFNQDISLPDILHDDIAPEEEFNTDFSSCFTNPEKMPMQMNRTALDTLHSVAEVSERTFGGFTGKKPMRSLGHQGPIEEAETEGKGPKKGAAAARFPRAAVKILKDWMIAHIDHPYPTEEEKEALGQQTGLSMSQISNWMANTRRRHKARPKRTSSPSLRPVTEPVNVPPGRTWESLNPFERWKHSPPENEPAPLQAIAHNVENFDFPDDADRSAASSYRKENSNDSTGSFSVFRAPSITSLETGLTILSSGSIGSSTSATYSQSSRHSLGSFSSLKSKERRRRRRMPTRAPKHDSESDARLFQCTFCTDRFKNKYDWTRHEKSLHLSLEKWICAPLGDVITCSSSGQRKCVYCDEVNPSNAHLESHNHIACEEKGMEARTFYRKDHLRQHLRLMHGCKMTPSMETWKAEAQVINSRCGFCGKTFDKWQDRADHLAKEFRNGATMRNWKGCRGLDPHVAQHVTNAMPPYLIANESKSPFPFSATNSSSMKHPTMSLDQPDLEVLLPTSYDISPKTSNFTIDDSTSTGTTQRPSPHTASPERSPHPYATCWEVLTLRLGRFARQHMEQHGPGSITDAMLQSEARRILYDSDDAWEQTAADNPEWLNLFRKAHGLDLTQPQAIAGQYSNHEVLEDLGLGPNARLDESFNLKNFKCVTNNFNDPVARARAFECTLAGSMAISKAGETSVPITHMPSLTTSAATSATSNLPSFADFGGLDLPAMNELEGTGAGGFCIGDDGEFRTTSAPLSKSHAAFMTPINEMACNTSDNAMDPDYGFPAFSAAGPDFDMTATTTGFGSTLPATSGFGDLDLSAGATMDQSQMLPWDDSDLTFSMDMDLDMDLGMPTTSGA</sequence>
<dbReference type="InterPro" id="IPR008422">
    <property type="entry name" value="KN_HD"/>
</dbReference>
<accession>A0ABR3R7U6</accession>
<dbReference type="SUPFAM" id="SSF46689">
    <property type="entry name" value="Homeodomain-like"/>
    <property type="match status" value="1"/>
</dbReference>
<dbReference type="Pfam" id="PF05920">
    <property type="entry name" value="Homeobox_KN"/>
    <property type="match status" value="1"/>
</dbReference>
<evidence type="ECO:0000313" key="10">
    <source>
        <dbReference type="Proteomes" id="UP001521785"/>
    </source>
</evidence>
<evidence type="ECO:0000256" key="2">
    <source>
        <dbReference type="ARBA" id="ARBA00023155"/>
    </source>
</evidence>
<gene>
    <name evidence="9" type="ORF">SLS60_006812</name>
</gene>
<feature type="compositionally biased region" description="Basic residues" evidence="6">
    <location>
        <begin position="338"/>
        <end position="347"/>
    </location>
</feature>
<keyword evidence="4" id="KW-0862">Zinc</keyword>
<feature type="DNA-binding region" description="Homeobox" evidence="5">
    <location>
        <begin position="148"/>
        <end position="210"/>
    </location>
</feature>
<evidence type="ECO:0000259" key="7">
    <source>
        <dbReference type="PROSITE" id="PS50071"/>
    </source>
</evidence>
<dbReference type="EMBL" id="JAKJXO020000009">
    <property type="protein sequence ID" value="KAL1600427.1"/>
    <property type="molecule type" value="Genomic_DNA"/>
</dbReference>
<dbReference type="InterPro" id="IPR013087">
    <property type="entry name" value="Znf_C2H2_type"/>
</dbReference>
<evidence type="ECO:0000256" key="3">
    <source>
        <dbReference type="ARBA" id="ARBA00023242"/>
    </source>
</evidence>
<dbReference type="InterPro" id="IPR050224">
    <property type="entry name" value="TALE_homeobox"/>
</dbReference>
<keyword evidence="3 5" id="KW-0539">Nucleus</keyword>
<feature type="compositionally biased region" description="Basic residues" evidence="6">
    <location>
        <begin position="202"/>
        <end position="212"/>
    </location>
</feature>
<evidence type="ECO:0000256" key="6">
    <source>
        <dbReference type="SAM" id="MobiDB-lite"/>
    </source>
</evidence>
<feature type="region of interest" description="Disordered" evidence="6">
    <location>
        <begin position="202"/>
        <end position="232"/>
    </location>
</feature>
<dbReference type="PANTHER" id="PTHR11850">
    <property type="entry name" value="HOMEOBOX PROTEIN TRANSCRIPTION FACTORS"/>
    <property type="match status" value="1"/>
</dbReference>
<dbReference type="SMART" id="SM00355">
    <property type="entry name" value="ZnF_C2H2"/>
    <property type="match status" value="3"/>
</dbReference>
<dbReference type="InterPro" id="IPR009057">
    <property type="entry name" value="Homeodomain-like_sf"/>
</dbReference>